<keyword evidence="9" id="KW-0472">Membrane</keyword>
<comment type="subunit">
    <text evidence="15">Interacts with tubulin.</text>
</comment>
<keyword evidence="12" id="KW-0636">Prenylation</keyword>
<evidence type="ECO:0000256" key="12">
    <source>
        <dbReference type="ARBA" id="ARBA00023289"/>
    </source>
</evidence>
<evidence type="ECO:0000256" key="16">
    <source>
        <dbReference type="ARBA" id="ARBA00069015"/>
    </source>
</evidence>
<evidence type="ECO:0000256" key="7">
    <source>
        <dbReference type="ARBA" id="ARBA00022801"/>
    </source>
</evidence>
<dbReference type="OrthoDB" id="5632at2759"/>
<dbReference type="GO" id="GO:0043542">
    <property type="term" value="P:endothelial cell migration"/>
    <property type="evidence" value="ECO:0007669"/>
    <property type="project" value="UniProtKB-ARBA"/>
</dbReference>
<feature type="domain" description="Tyrosine-protein phosphatase" evidence="18">
    <location>
        <begin position="12"/>
        <end position="165"/>
    </location>
</feature>
<feature type="domain" description="Tyrosine specific protein phosphatases" evidence="19">
    <location>
        <begin position="86"/>
        <end position="152"/>
    </location>
</feature>
<evidence type="ECO:0000256" key="11">
    <source>
        <dbReference type="ARBA" id="ARBA00023288"/>
    </source>
</evidence>
<evidence type="ECO:0000256" key="2">
    <source>
        <dbReference type="ARBA" id="ARBA00004412"/>
    </source>
</evidence>
<dbReference type="GO" id="GO:0005769">
    <property type="term" value="C:early endosome"/>
    <property type="evidence" value="ECO:0007669"/>
    <property type="project" value="UniProtKB-SubCell"/>
</dbReference>
<sequence length="172" mass="19841">MSSSANRYRRPEHSEIKHKNMRFLITDRPNDTNVERYVDDLAKHNAGVVVRVCEPTYNVDKLEQKGIKVIDAAFPDGQTPPPEVREQWFHLLKEQFRHNPNTCVAIHCVAGLGRAPVMVALALMELGMSYEEAVELIRSKRRGALNSKQLEFLERYRPKNRLKSRNSPCNIM</sequence>
<evidence type="ECO:0000256" key="3">
    <source>
        <dbReference type="ARBA" id="ARBA00013064"/>
    </source>
</evidence>
<evidence type="ECO:0000259" key="19">
    <source>
        <dbReference type="PROSITE" id="PS50056"/>
    </source>
</evidence>
<keyword evidence="6" id="KW-0967">Endosome</keyword>
<dbReference type="InterPro" id="IPR020422">
    <property type="entry name" value="TYR_PHOSPHATASE_DUAL_dom"/>
</dbReference>
<dbReference type="GO" id="GO:0005886">
    <property type="term" value="C:plasma membrane"/>
    <property type="evidence" value="ECO:0007669"/>
    <property type="project" value="UniProtKB-SubCell"/>
</dbReference>
<evidence type="ECO:0000256" key="14">
    <source>
        <dbReference type="ARBA" id="ARBA00057132"/>
    </source>
</evidence>
<dbReference type="PROSITE" id="PS50056">
    <property type="entry name" value="TYR_PHOSPHATASE_2"/>
    <property type="match status" value="1"/>
</dbReference>
<evidence type="ECO:0000256" key="9">
    <source>
        <dbReference type="ARBA" id="ARBA00023136"/>
    </source>
</evidence>
<dbReference type="EC" id="3.1.3.48" evidence="3"/>
<comment type="catalytic activity">
    <reaction evidence="13">
        <text>O-phospho-L-tyrosyl-[protein] + H2O = L-tyrosyl-[protein] + phosphate</text>
        <dbReference type="Rhea" id="RHEA:10684"/>
        <dbReference type="Rhea" id="RHEA-COMP:10136"/>
        <dbReference type="Rhea" id="RHEA-COMP:20101"/>
        <dbReference type="ChEBI" id="CHEBI:15377"/>
        <dbReference type="ChEBI" id="CHEBI:43474"/>
        <dbReference type="ChEBI" id="CHEBI:46858"/>
        <dbReference type="ChEBI" id="CHEBI:61978"/>
        <dbReference type="EC" id="3.1.3.48"/>
    </reaction>
</comment>
<dbReference type="AlphaFoldDB" id="A0A813UU16"/>
<evidence type="ECO:0000313" key="20">
    <source>
        <dbReference type="EMBL" id="CAF0831686.1"/>
    </source>
</evidence>
<dbReference type="InterPro" id="IPR050561">
    <property type="entry name" value="PTP"/>
</dbReference>
<dbReference type="FunFam" id="3.90.190.10:FF:000105">
    <property type="entry name" value="Protein tyrosine phosphatase type IVA 3"/>
    <property type="match status" value="1"/>
</dbReference>
<keyword evidence="5" id="KW-0488">Methylation</keyword>
<evidence type="ECO:0000256" key="5">
    <source>
        <dbReference type="ARBA" id="ARBA00022481"/>
    </source>
</evidence>
<evidence type="ECO:0000259" key="18">
    <source>
        <dbReference type="PROSITE" id="PS50054"/>
    </source>
</evidence>
<comment type="function">
    <text evidence="14">Protein tyrosine phosphatase which stimulates progression from G1 into S phase during mitosis. Enhances cell proliferation, cell motility and invasive activity, and promotes cancer metastasis. May be involved in the progression of cardiac hypertrophy by inhibiting intracellular calcium mobilization in response to angiotensin II.</text>
</comment>
<protein>
    <recommendedName>
        <fullName evidence="16">Protein tyrosine phosphatase type IVA 3</fullName>
        <ecNumber evidence="3">3.1.3.48</ecNumber>
    </recommendedName>
    <alternativeName>
        <fullName evidence="17">Protein-tyrosine phosphatase 4a3</fullName>
    </alternativeName>
</protein>
<evidence type="ECO:0000256" key="13">
    <source>
        <dbReference type="ARBA" id="ARBA00051722"/>
    </source>
</evidence>
<dbReference type="SMART" id="SM00404">
    <property type="entry name" value="PTPc_motif"/>
    <property type="match status" value="1"/>
</dbReference>
<organism evidence="20 21">
    <name type="scientific">Brachionus calyciflorus</name>
    <dbReference type="NCBI Taxonomy" id="104777"/>
    <lineage>
        <taxon>Eukaryota</taxon>
        <taxon>Metazoa</taxon>
        <taxon>Spiralia</taxon>
        <taxon>Gnathifera</taxon>
        <taxon>Rotifera</taxon>
        <taxon>Eurotatoria</taxon>
        <taxon>Monogononta</taxon>
        <taxon>Pseudotrocha</taxon>
        <taxon>Ploima</taxon>
        <taxon>Brachionidae</taxon>
        <taxon>Brachionus</taxon>
    </lineage>
</organism>
<dbReference type="PROSITE" id="PS50054">
    <property type="entry name" value="TYR_PHOSPHATASE_DUAL"/>
    <property type="match status" value="1"/>
</dbReference>
<comment type="caution">
    <text evidence="20">The sequence shown here is derived from an EMBL/GenBank/DDBJ whole genome shotgun (WGS) entry which is preliminary data.</text>
</comment>
<gene>
    <name evidence="20" type="ORF">OXX778_LOCUS7999</name>
</gene>
<keyword evidence="8" id="KW-0904">Protein phosphatase</keyword>
<dbReference type="InterPro" id="IPR029021">
    <property type="entry name" value="Prot-tyrosine_phosphatase-like"/>
</dbReference>
<evidence type="ECO:0000256" key="4">
    <source>
        <dbReference type="ARBA" id="ARBA00022475"/>
    </source>
</evidence>
<dbReference type="GO" id="GO:0009966">
    <property type="term" value="P:regulation of signal transduction"/>
    <property type="evidence" value="ECO:0007669"/>
    <property type="project" value="UniProtKB-ARBA"/>
</dbReference>
<comment type="subcellular location">
    <subcellularLocation>
        <location evidence="1">Cell membrane</location>
    </subcellularLocation>
    <subcellularLocation>
        <location evidence="2">Early endosome</location>
    </subcellularLocation>
</comment>
<evidence type="ECO:0000256" key="8">
    <source>
        <dbReference type="ARBA" id="ARBA00022912"/>
    </source>
</evidence>
<keyword evidence="11" id="KW-0449">Lipoprotein</keyword>
<dbReference type="SUPFAM" id="SSF52799">
    <property type="entry name" value="(Phosphotyrosine protein) phosphatases II"/>
    <property type="match status" value="1"/>
</dbReference>
<reference evidence="20" key="1">
    <citation type="submission" date="2021-02" db="EMBL/GenBank/DDBJ databases">
        <authorList>
            <person name="Nowell W R."/>
        </authorList>
    </citation>
    <scope>NUCLEOTIDE SEQUENCE</scope>
    <source>
        <strain evidence="20">Ploen Becks lab</strain>
    </source>
</reference>
<dbReference type="GO" id="GO:0004725">
    <property type="term" value="F:protein tyrosine phosphatase activity"/>
    <property type="evidence" value="ECO:0007669"/>
    <property type="project" value="UniProtKB-EC"/>
</dbReference>
<proteinExistence type="predicted"/>
<dbReference type="InterPro" id="IPR000387">
    <property type="entry name" value="Tyr_Pase_dom"/>
</dbReference>
<keyword evidence="7" id="KW-0378">Hydrolase</keyword>
<evidence type="ECO:0000256" key="1">
    <source>
        <dbReference type="ARBA" id="ARBA00004236"/>
    </source>
</evidence>
<dbReference type="Pfam" id="PF22785">
    <property type="entry name" value="Tc-R-P"/>
    <property type="match status" value="1"/>
</dbReference>
<dbReference type="Proteomes" id="UP000663879">
    <property type="component" value="Unassembled WGS sequence"/>
</dbReference>
<dbReference type="InterPro" id="IPR003595">
    <property type="entry name" value="Tyr_Pase_cat"/>
</dbReference>
<keyword evidence="21" id="KW-1185">Reference proteome</keyword>
<dbReference type="PANTHER" id="PTHR23339">
    <property type="entry name" value="TYROSINE SPECIFIC PROTEIN PHOSPHATASE AND DUAL SPECIFICITY PROTEIN PHOSPHATASE"/>
    <property type="match status" value="1"/>
</dbReference>
<dbReference type="CDD" id="cd14500">
    <property type="entry name" value="PTP-IVa"/>
    <property type="match status" value="1"/>
</dbReference>
<evidence type="ECO:0000256" key="10">
    <source>
        <dbReference type="ARBA" id="ARBA00023157"/>
    </source>
</evidence>
<evidence type="ECO:0000313" key="21">
    <source>
        <dbReference type="Proteomes" id="UP000663879"/>
    </source>
</evidence>
<keyword evidence="4" id="KW-1003">Cell membrane</keyword>
<accession>A0A813UU16</accession>
<evidence type="ECO:0000256" key="17">
    <source>
        <dbReference type="ARBA" id="ARBA00082375"/>
    </source>
</evidence>
<dbReference type="Gene3D" id="3.90.190.10">
    <property type="entry name" value="Protein tyrosine phosphatase superfamily"/>
    <property type="match status" value="1"/>
</dbReference>
<dbReference type="EMBL" id="CAJNOC010001066">
    <property type="protein sequence ID" value="CAF0831686.1"/>
    <property type="molecule type" value="Genomic_DNA"/>
</dbReference>
<keyword evidence="10" id="KW-1015">Disulfide bond</keyword>
<name>A0A813UU16_9BILA</name>
<evidence type="ECO:0000256" key="15">
    <source>
        <dbReference type="ARBA" id="ARBA00064590"/>
    </source>
</evidence>
<evidence type="ECO:0000256" key="6">
    <source>
        <dbReference type="ARBA" id="ARBA00022753"/>
    </source>
</evidence>